<organism evidence="1 2">
    <name type="scientific">Gigaspora margarita</name>
    <dbReference type="NCBI Taxonomy" id="4874"/>
    <lineage>
        <taxon>Eukaryota</taxon>
        <taxon>Fungi</taxon>
        <taxon>Fungi incertae sedis</taxon>
        <taxon>Mucoromycota</taxon>
        <taxon>Glomeromycotina</taxon>
        <taxon>Glomeromycetes</taxon>
        <taxon>Diversisporales</taxon>
        <taxon>Gigasporaceae</taxon>
        <taxon>Gigaspora</taxon>
    </lineage>
</organism>
<dbReference type="EMBL" id="CAJVQB010068152">
    <property type="protein sequence ID" value="CAG8842161.1"/>
    <property type="molecule type" value="Genomic_DNA"/>
</dbReference>
<dbReference type="Proteomes" id="UP000789901">
    <property type="component" value="Unassembled WGS sequence"/>
</dbReference>
<feature type="non-terminal residue" evidence="1">
    <location>
        <position position="141"/>
    </location>
</feature>
<accession>A0ABN7WXF8</accession>
<gene>
    <name evidence="1" type="ORF">GMARGA_LOCUS35837</name>
</gene>
<evidence type="ECO:0000313" key="1">
    <source>
        <dbReference type="EMBL" id="CAG8842161.1"/>
    </source>
</evidence>
<protein>
    <submittedName>
        <fullName evidence="1">28812_t:CDS:1</fullName>
    </submittedName>
</protein>
<name>A0ABN7WXF8_GIGMA</name>
<sequence>MFPVQAKWVVCEINIDYDLCQAFSHLPLIEHPNKENYIAVYSSCTSATKRHNAPTLAPIPDALANVLIFHRHWLSPIHLSCSLGHAESAILDSAPNNNWFHLSLLYAANWLKINNRFFQHFDHMFSSIIFTRPPNTFPIAQ</sequence>
<keyword evidence="2" id="KW-1185">Reference proteome</keyword>
<evidence type="ECO:0000313" key="2">
    <source>
        <dbReference type="Proteomes" id="UP000789901"/>
    </source>
</evidence>
<comment type="caution">
    <text evidence="1">The sequence shown here is derived from an EMBL/GenBank/DDBJ whole genome shotgun (WGS) entry which is preliminary data.</text>
</comment>
<reference evidence="1 2" key="1">
    <citation type="submission" date="2021-06" db="EMBL/GenBank/DDBJ databases">
        <authorList>
            <person name="Kallberg Y."/>
            <person name="Tangrot J."/>
            <person name="Rosling A."/>
        </authorList>
    </citation>
    <scope>NUCLEOTIDE SEQUENCE [LARGE SCALE GENOMIC DNA]</scope>
    <source>
        <strain evidence="1 2">120-4 pot B 10/14</strain>
    </source>
</reference>
<proteinExistence type="predicted"/>